<dbReference type="GO" id="GO:0005524">
    <property type="term" value="F:ATP binding"/>
    <property type="evidence" value="ECO:0007669"/>
    <property type="project" value="UniProtKB-KW"/>
</dbReference>
<comment type="caution">
    <text evidence="10">The sequence shown here is derived from an EMBL/GenBank/DDBJ whole genome shotgun (WGS) entry which is preliminary data.</text>
</comment>
<dbReference type="InterPro" id="IPR003593">
    <property type="entry name" value="AAA+_ATPase"/>
</dbReference>
<dbReference type="Proteomes" id="UP000037749">
    <property type="component" value="Unassembled WGS sequence"/>
</dbReference>
<evidence type="ECO:0000256" key="1">
    <source>
        <dbReference type="ARBA" id="ARBA00005417"/>
    </source>
</evidence>
<dbReference type="GO" id="GO:0140359">
    <property type="term" value="F:ABC-type transporter activity"/>
    <property type="evidence" value="ECO:0007669"/>
    <property type="project" value="InterPro"/>
</dbReference>
<name>A0A0M9DFT6_9LACO</name>
<dbReference type="InterPro" id="IPR015860">
    <property type="entry name" value="ABC_transpr_TagH-like"/>
</dbReference>
<evidence type="ECO:0000256" key="3">
    <source>
        <dbReference type="ARBA" id="ARBA00022475"/>
    </source>
</evidence>
<sequence>MTEDYKIKVQNVTKEYDLFKTQADKLKSFFSIKTDVPHFWSLMGVSFEVRPGEALGLIGVNGSGKSTISNIISGIIPQTTGYVDVKGDTSIVAISAGLRKNLTGRENIRLKSLMQGLTNEEIDALMDDIVSFADIGDFVDQPVKSYSSGMKSRLGFSIAVHINPDILIIDEALSVGDDTFYQKCVDKIADFKEQGKTIIFVSHSLKQIEFLCDRVAWINYGKLRMIGETLEVTTKYREFIEWFKKLSKKDKAKFEAEQKQIQKDFDIDEYQRQVTEEEQAQHPDDKHAAAKVKKRFYGSVISEKMPKTSVLFTWLVTIATLFFCLVNVSGHPLSHIIEHPASIVKPTKKLVLPKGVAKDNKKTAKKHHKKTATEKKTSSVKATIK</sequence>
<organism evidence="10 11">
    <name type="scientific">Apilactobacillus kunkeei</name>
    <dbReference type="NCBI Taxonomy" id="148814"/>
    <lineage>
        <taxon>Bacteria</taxon>
        <taxon>Bacillati</taxon>
        <taxon>Bacillota</taxon>
        <taxon>Bacilli</taxon>
        <taxon>Lactobacillales</taxon>
        <taxon>Lactobacillaceae</taxon>
        <taxon>Apilactobacillus</taxon>
    </lineage>
</organism>
<evidence type="ECO:0000313" key="10">
    <source>
        <dbReference type="EMBL" id="KOY79474.1"/>
    </source>
</evidence>
<proteinExistence type="inferred from homology"/>
<feature type="domain" description="ABC transporter" evidence="9">
    <location>
        <begin position="7"/>
        <end position="245"/>
    </location>
</feature>
<dbReference type="PANTHER" id="PTHR46743:SF2">
    <property type="entry name" value="TEICHOIC ACIDS EXPORT ATP-BINDING PROTEIN TAGH"/>
    <property type="match status" value="1"/>
</dbReference>
<evidence type="ECO:0000256" key="7">
    <source>
        <dbReference type="ARBA" id="ARBA00023136"/>
    </source>
</evidence>
<keyword evidence="5" id="KW-0067">ATP-binding</keyword>
<dbReference type="PATRIC" id="fig|148814.9.peg.437"/>
<dbReference type="EMBL" id="JXCZ01000011">
    <property type="protein sequence ID" value="KOY79474.1"/>
    <property type="molecule type" value="Genomic_DNA"/>
</dbReference>
<feature type="region of interest" description="Disordered" evidence="8">
    <location>
        <begin position="356"/>
        <end position="385"/>
    </location>
</feature>
<keyword evidence="2" id="KW-0813">Transport</keyword>
<protein>
    <submittedName>
        <fullName evidence="10">Teichoic-acid-transporting ATPase</fullName>
    </submittedName>
</protein>
<evidence type="ECO:0000259" key="9">
    <source>
        <dbReference type="PROSITE" id="PS50893"/>
    </source>
</evidence>
<dbReference type="FunFam" id="3.40.50.300:FF:003010">
    <property type="entry name" value="Teichoic acids export ATP-binding protein TagH"/>
    <property type="match status" value="1"/>
</dbReference>
<dbReference type="SMART" id="SM00382">
    <property type="entry name" value="AAA"/>
    <property type="match status" value="1"/>
</dbReference>
<gene>
    <name evidence="10" type="ORF">RZ72_09900</name>
</gene>
<dbReference type="GO" id="GO:0016887">
    <property type="term" value="F:ATP hydrolysis activity"/>
    <property type="evidence" value="ECO:0007669"/>
    <property type="project" value="InterPro"/>
</dbReference>
<evidence type="ECO:0000313" key="11">
    <source>
        <dbReference type="Proteomes" id="UP000037749"/>
    </source>
</evidence>
<dbReference type="InterPro" id="IPR017871">
    <property type="entry name" value="ABC_transporter-like_CS"/>
</dbReference>
<evidence type="ECO:0000256" key="8">
    <source>
        <dbReference type="SAM" id="MobiDB-lite"/>
    </source>
</evidence>
<dbReference type="Pfam" id="PF00005">
    <property type="entry name" value="ABC_tran"/>
    <property type="match status" value="1"/>
</dbReference>
<dbReference type="AlphaFoldDB" id="A0A0M9DFT6"/>
<evidence type="ECO:0000256" key="2">
    <source>
        <dbReference type="ARBA" id="ARBA00022448"/>
    </source>
</evidence>
<dbReference type="InterPro" id="IPR050683">
    <property type="entry name" value="Bact_Polysacc_Export_ATP-bd"/>
</dbReference>
<comment type="similarity">
    <text evidence="1">Belongs to the ABC transporter superfamily.</text>
</comment>
<dbReference type="CDD" id="cd03220">
    <property type="entry name" value="ABC_KpsT_Wzt"/>
    <property type="match status" value="1"/>
</dbReference>
<dbReference type="PANTHER" id="PTHR46743">
    <property type="entry name" value="TEICHOIC ACIDS EXPORT ATP-BINDING PROTEIN TAGH"/>
    <property type="match status" value="1"/>
</dbReference>
<keyword evidence="4" id="KW-0547">Nucleotide-binding</keyword>
<accession>A0A0M9DFT6</accession>
<dbReference type="InterPro" id="IPR027417">
    <property type="entry name" value="P-loop_NTPase"/>
</dbReference>
<dbReference type="SUPFAM" id="SSF52540">
    <property type="entry name" value="P-loop containing nucleoside triphosphate hydrolases"/>
    <property type="match status" value="1"/>
</dbReference>
<keyword evidence="6" id="KW-1278">Translocase</keyword>
<dbReference type="PROSITE" id="PS50893">
    <property type="entry name" value="ABC_TRANSPORTER_2"/>
    <property type="match status" value="1"/>
</dbReference>
<reference evidence="10 11" key="1">
    <citation type="journal article" date="2015" name="Genome Biol. Evol.">
        <title>Functionally Structured Genomes in Lactobacillus kunkeei Colonizing the Honey Crop and Food Products of Honeybees and Stingless Bees.</title>
        <authorList>
            <person name="Tamarit D."/>
            <person name="Ellegaard K.M."/>
            <person name="Wikander J."/>
            <person name="Olofsson T."/>
            <person name="Vasquez A."/>
            <person name="Andersson S.G."/>
        </authorList>
    </citation>
    <scope>NUCLEOTIDE SEQUENCE [LARGE SCALE GENOMIC DNA]</scope>
    <source>
        <strain evidence="10 11">LAla</strain>
    </source>
</reference>
<dbReference type="GO" id="GO:0016020">
    <property type="term" value="C:membrane"/>
    <property type="evidence" value="ECO:0007669"/>
    <property type="project" value="InterPro"/>
</dbReference>
<evidence type="ECO:0000256" key="4">
    <source>
        <dbReference type="ARBA" id="ARBA00022741"/>
    </source>
</evidence>
<evidence type="ECO:0000256" key="5">
    <source>
        <dbReference type="ARBA" id="ARBA00022840"/>
    </source>
</evidence>
<evidence type="ECO:0000256" key="6">
    <source>
        <dbReference type="ARBA" id="ARBA00022967"/>
    </source>
</evidence>
<dbReference type="InterPro" id="IPR003439">
    <property type="entry name" value="ABC_transporter-like_ATP-bd"/>
</dbReference>
<keyword evidence="7" id="KW-0472">Membrane</keyword>
<dbReference type="PROSITE" id="PS00211">
    <property type="entry name" value="ABC_TRANSPORTER_1"/>
    <property type="match status" value="1"/>
</dbReference>
<dbReference type="Gene3D" id="3.40.50.300">
    <property type="entry name" value="P-loop containing nucleotide triphosphate hydrolases"/>
    <property type="match status" value="1"/>
</dbReference>
<keyword evidence="3" id="KW-1003">Cell membrane</keyword>